<keyword evidence="11" id="KW-0735">Signal-anchor</keyword>
<keyword evidence="23" id="KW-1185">Reference proteome</keyword>
<dbReference type="PANTHER" id="PTHR21622:SF0">
    <property type="entry name" value="COILED-COIL-HELIX-COILED-COIL-HELIX DOMAIN CONTAINING 4"/>
    <property type="match status" value="1"/>
</dbReference>
<evidence type="ECO:0000256" key="9">
    <source>
        <dbReference type="ARBA" id="ARBA00022927"/>
    </source>
</evidence>
<comment type="cofactor">
    <cofactor evidence="1">
        <name>Zn(2+)</name>
        <dbReference type="ChEBI" id="CHEBI:29105"/>
    </cofactor>
</comment>
<keyword evidence="14" id="KW-0811">Translocation</keyword>
<dbReference type="Gene3D" id="1.10.287.2900">
    <property type="match status" value="1"/>
</dbReference>
<evidence type="ECO:0000256" key="10">
    <source>
        <dbReference type="ARBA" id="ARBA00022946"/>
    </source>
</evidence>
<evidence type="ECO:0000256" key="13">
    <source>
        <dbReference type="ARBA" id="ARBA00023002"/>
    </source>
</evidence>
<dbReference type="AlphaFoldDB" id="A0A8H4PPT5"/>
<protein>
    <recommendedName>
        <fullName evidence="5">Mitochondrial intermembrane space import and assembly protein 40</fullName>
    </recommendedName>
    <alternativeName>
        <fullName evidence="20">Mitochondrial import inner membrane translocase TIM40</fullName>
    </alternativeName>
</protein>
<evidence type="ECO:0000256" key="5">
    <source>
        <dbReference type="ARBA" id="ARBA00013714"/>
    </source>
</evidence>
<keyword evidence="10" id="KW-0809">Transit peptide</keyword>
<comment type="caution">
    <text evidence="22">The sequence shown here is derived from an EMBL/GenBank/DDBJ whole genome shotgun (WGS) entry which is preliminary data.</text>
</comment>
<proteinExistence type="predicted"/>
<dbReference type="OrthoDB" id="7481291at2759"/>
<evidence type="ECO:0000256" key="6">
    <source>
        <dbReference type="ARBA" id="ARBA00022448"/>
    </source>
</evidence>
<dbReference type="GO" id="GO:0005758">
    <property type="term" value="C:mitochondrial intermembrane space"/>
    <property type="evidence" value="ECO:0007669"/>
    <property type="project" value="TreeGrafter"/>
</dbReference>
<evidence type="ECO:0000256" key="12">
    <source>
        <dbReference type="ARBA" id="ARBA00022989"/>
    </source>
</evidence>
<feature type="compositionally biased region" description="Polar residues" evidence="21">
    <location>
        <begin position="101"/>
        <end position="127"/>
    </location>
</feature>
<dbReference type="EMBL" id="JAAVMX010000005">
    <property type="protein sequence ID" value="KAF4508214.1"/>
    <property type="molecule type" value="Genomic_DNA"/>
</dbReference>
<feature type="compositionally biased region" description="Basic and acidic residues" evidence="21">
    <location>
        <begin position="311"/>
        <end position="325"/>
    </location>
</feature>
<keyword evidence="7" id="KW-0812">Transmembrane</keyword>
<evidence type="ECO:0000313" key="23">
    <source>
        <dbReference type="Proteomes" id="UP000557566"/>
    </source>
</evidence>
<reference evidence="22 23" key="1">
    <citation type="journal article" date="2020" name="Genome Biol. Evol.">
        <title>A new high-quality draft genome assembly of the Chinese cordyceps Ophiocordyceps sinensis.</title>
        <authorList>
            <person name="Shu R."/>
            <person name="Zhang J."/>
            <person name="Meng Q."/>
            <person name="Zhang H."/>
            <person name="Zhou G."/>
            <person name="Li M."/>
            <person name="Wu P."/>
            <person name="Zhao Y."/>
            <person name="Chen C."/>
            <person name="Qin Q."/>
        </authorList>
    </citation>
    <scope>NUCLEOTIDE SEQUENCE [LARGE SCALE GENOMIC DNA]</scope>
    <source>
        <strain evidence="22 23">IOZ07</strain>
    </source>
</reference>
<evidence type="ECO:0000256" key="17">
    <source>
        <dbReference type="ARBA" id="ARBA00023157"/>
    </source>
</evidence>
<evidence type="ECO:0000256" key="8">
    <source>
        <dbReference type="ARBA" id="ARBA00022792"/>
    </source>
</evidence>
<comment type="subunit">
    <text evidence="4">Monomer.</text>
</comment>
<dbReference type="FunFam" id="1.10.287.2900:FF:000002">
    <property type="entry name" value="Mitochondrial intermembrane space import and assembly protein"/>
    <property type="match status" value="1"/>
</dbReference>
<sequence length="331" mass="35436">MYRAALRSTSRAALRPPPGALLRAAPRRFASTQSPADKPRSWKSSALRWGLAAAAVYYYSTGSVFADEASEPQSLIPAPSSFAESDLPTVDAVIEEKRKQSTPAGETAESNPAAASQPGKQPRSQAQTSTPSSEALEEESPEALEEEAGQEGAFNPETGEINWDCPCLGGMAHGPCGDDFKSAFSCFVHSTEEPKGMDCIDKFQGMQECFRKYPDIYGAELADDEASQEAEDGAQQPPAPENQAASQAETRQETRAPRDEEQPKQPHDTDVQALRDEVAVIKAEAPNFPSAKSTEGTAPARWADATDANEEVEKAGQKDAEKEASPAKASK</sequence>
<gene>
    <name evidence="22" type="ORF">G6O67_004624</name>
</gene>
<comment type="cofactor">
    <cofactor evidence="2">
        <name>Cu(2+)</name>
        <dbReference type="ChEBI" id="CHEBI:29036"/>
    </cofactor>
</comment>
<keyword evidence="9" id="KW-0653">Protein transport</keyword>
<comment type="function">
    <text evidence="19">Required for the import and folding of small cysteine-containing proteins (small Tim) in the mitochondrial intermembrane space (IMS). Forms a redox cycle with ERV1 that involves a disulfide relay system. Precursor proteins to be imported into the IMS are translocated in their reduced form into the mitochondria. The oxidized form of MIA40 forms a transient intermolecular disulfide bridge with the reduced precursor protein, resulting in oxidation of the precursor protein that now contains an intramolecular disulfide bond and is able to undergo folding in the IMS.</text>
</comment>
<evidence type="ECO:0000256" key="16">
    <source>
        <dbReference type="ARBA" id="ARBA00023136"/>
    </source>
</evidence>
<evidence type="ECO:0000256" key="18">
    <source>
        <dbReference type="ARBA" id="ARBA00023284"/>
    </source>
</evidence>
<evidence type="ECO:0000256" key="14">
    <source>
        <dbReference type="ARBA" id="ARBA00023010"/>
    </source>
</evidence>
<feature type="compositionally biased region" description="Low complexity" evidence="21">
    <location>
        <begin position="1"/>
        <end position="28"/>
    </location>
</feature>
<accession>A0A8H4PPT5</accession>
<dbReference type="GO" id="GO:0015035">
    <property type="term" value="F:protein-disulfide reductase activity"/>
    <property type="evidence" value="ECO:0007669"/>
    <property type="project" value="InterPro"/>
</dbReference>
<evidence type="ECO:0000256" key="7">
    <source>
        <dbReference type="ARBA" id="ARBA00022692"/>
    </source>
</evidence>
<evidence type="ECO:0000256" key="1">
    <source>
        <dbReference type="ARBA" id="ARBA00001947"/>
    </source>
</evidence>
<dbReference type="Proteomes" id="UP000557566">
    <property type="component" value="Unassembled WGS sequence"/>
</dbReference>
<keyword evidence="6" id="KW-0813">Transport</keyword>
<name>A0A8H4PPT5_9HYPO</name>
<evidence type="ECO:0000256" key="11">
    <source>
        <dbReference type="ARBA" id="ARBA00022968"/>
    </source>
</evidence>
<keyword evidence="17" id="KW-1015">Disulfide bond</keyword>
<dbReference type="GO" id="GO:0005743">
    <property type="term" value="C:mitochondrial inner membrane"/>
    <property type="evidence" value="ECO:0007669"/>
    <property type="project" value="UniProtKB-SubCell"/>
</dbReference>
<dbReference type="PROSITE" id="PS51808">
    <property type="entry name" value="CHCH"/>
    <property type="match status" value="1"/>
</dbReference>
<keyword evidence="18" id="KW-0676">Redox-active center</keyword>
<dbReference type="GO" id="GO:0045041">
    <property type="term" value="P:protein import into mitochondrial intermembrane space"/>
    <property type="evidence" value="ECO:0007669"/>
    <property type="project" value="InterPro"/>
</dbReference>
<evidence type="ECO:0000256" key="15">
    <source>
        <dbReference type="ARBA" id="ARBA00023128"/>
    </source>
</evidence>
<feature type="region of interest" description="Disordered" evidence="21">
    <location>
        <begin position="220"/>
        <end position="331"/>
    </location>
</feature>
<comment type="subcellular location">
    <subcellularLocation>
        <location evidence="3">Mitochondrion inner membrane</location>
        <topology evidence="3">Single-pass type II membrane protein</topology>
        <orientation evidence="3">Intermembrane side</orientation>
    </subcellularLocation>
</comment>
<evidence type="ECO:0000256" key="2">
    <source>
        <dbReference type="ARBA" id="ARBA00001973"/>
    </source>
</evidence>
<keyword evidence="13" id="KW-0560">Oxidoreductase</keyword>
<feature type="compositionally biased region" description="Basic and acidic residues" evidence="21">
    <location>
        <begin position="250"/>
        <end position="279"/>
    </location>
</feature>
<evidence type="ECO:0000256" key="21">
    <source>
        <dbReference type="SAM" id="MobiDB-lite"/>
    </source>
</evidence>
<feature type="region of interest" description="Disordered" evidence="21">
    <location>
        <begin position="1"/>
        <end position="43"/>
    </location>
</feature>
<dbReference type="PANTHER" id="PTHR21622">
    <property type="entry name" value="COILED-COIL-HELIX-COILED-COIL-HELIX DOMAIN CONTAINING 4"/>
    <property type="match status" value="1"/>
</dbReference>
<evidence type="ECO:0000256" key="19">
    <source>
        <dbReference type="ARBA" id="ARBA00024980"/>
    </source>
</evidence>
<feature type="region of interest" description="Disordered" evidence="21">
    <location>
        <begin position="98"/>
        <end position="163"/>
    </location>
</feature>
<feature type="compositionally biased region" description="Acidic residues" evidence="21">
    <location>
        <begin position="135"/>
        <end position="149"/>
    </location>
</feature>
<evidence type="ECO:0000256" key="20">
    <source>
        <dbReference type="ARBA" id="ARBA00033150"/>
    </source>
</evidence>
<evidence type="ECO:0000256" key="4">
    <source>
        <dbReference type="ARBA" id="ARBA00011245"/>
    </source>
</evidence>
<organism evidence="22 23">
    <name type="scientific">Ophiocordyceps sinensis</name>
    <dbReference type="NCBI Taxonomy" id="72228"/>
    <lineage>
        <taxon>Eukaryota</taxon>
        <taxon>Fungi</taxon>
        <taxon>Dikarya</taxon>
        <taxon>Ascomycota</taxon>
        <taxon>Pezizomycotina</taxon>
        <taxon>Sordariomycetes</taxon>
        <taxon>Hypocreomycetidae</taxon>
        <taxon>Hypocreales</taxon>
        <taxon>Ophiocordycipitaceae</taxon>
        <taxon>Ophiocordyceps</taxon>
    </lineage>
</organism>
<feature type="compositionally biased region" description="Acidic residues" evidence="21">
    <location>
        <begin position="221"/>
        <end position="232"/>
    </location>
</feature>
<evidence type="ECO:0000313" key="22">
    <source>
        <dbReference type="EMBL" id="KAF4508214.1"/>
    </source>
</evidence>
<dbReference type="InterPro" id="IPR039289">
    <property type="entry name" value="CHCHD4"/>
</dbReference>
<keyword evidence="8" id="KW-0999">Mitochondrion inner membrane</keyword>
<keyword evidence="15" id="KW-0496">Mitochondrion</keyword>
<keyword evidence="16" id="KW-0472">Membrane</keyword>
<evidence type="ECO:0000256" key="3">
    <source>
        <dbReference type="ARBA" id="ARBA00004164"/>
    </source>
</evidence>
<keyword evidence="12" id="KW-1133">Transmembrane helix</keyword>